<evidence type="ECO:0000313" key="1">
    <source>
        <dbReference type="EMBL" id="SVA17893.1"/>
    </source>
</evidence>
<proteinExistence type="predicted"/>
<dbReference type="AlphaFoldDB" id="A0A381TUY6"/>
<organism evidence="1">
    <name type="scientific">marine metagenome</name>
    <dbReference type="NCBI Taxonomy" id="408172"/>
    <lineage>
        <taxon>unclassified sequences</taxon>
        <taxon>metagenomes</taxon>
        <taxon>ecological metagenomes</taxon>
    </lineage>
</organism>
<sequence>MQRVNNNRLLNKYDYSQDIRPYIVTTVNANIVADTENFDASGGGATISDVNLVDLENIESKAGTIENLTCTTLSAYELTTVYINSFDVKSGNNITFYGGLDQDDKLIWNSGASTLNVDANLRVGRSFIHLNNPSLIQPDQSEYNTDIGMIMQYWNTDYLGNKYAFFGMDGETNRMRYMTGVSKAPLNDKIVLNNNTGVGHKKFGDLEINALYVSKIVEHDDGTNGLTIESLTGDLNVISAGDLNFYGSNVNYNITGGYELVSTAQDINFTSISSEMNLTVTRGDMNIDTFDGNLDLQVVGGSTDQIIIQNSEGDINIVTGSTNTDSIHMDTDGGVLMTSENFKVVTNSNTEINFDDTGLTSNLAKTDFQKWIPFKDFNAIDGYWLTNRSLISGLPIHYWKKERNEEYSRIYVDVDLSSRSTNLKGFKLTKVYFGYKIENTNIYDLNTIITKKTFDPTNVTPITVTQVGYNDINLEQGITALEHYRGIQIGNPFYIEHDNILNIELSISSAATSDFLFYGCNLEFERNDL</sequence>
<protein>
    <submittedName>
        <fullName evidence="1">Uncharacterized protein</fullName>
    </submittedName>
</protein>
<name>A0A381TUY6_9ZZZZ</name>
<gene>
    <name evidence="1" type="ORF">METZ01_LOCUS70747</name>
</gene>
<dbReference type="EMBL" id="UINC01004931">
    <property type="protein sequence ID" value="SVA17893.1"/>
    <property type="molecule type" value="Genomic_DNA"/>
</dbReference>
<reference evidence="1" key="1">
    <citation type="submission" date="2018-05" db="EMBL/GenBank/DDBJ databases">
        <authorList>
            <person name="Lanie J.A."/>
            <person name="Ng W.-L."/>
            <person name="Kazmierczak K.M."/>
            <person name="Andrzejewski T.M."/>
            <person name="Davidsen T.M."/>
            <person name="Wayne K.J."/>
            <person name="Tettelin H."/>
            <person name="Glass J.I."/>
            <person name="Rusch D."/>
            <person name="Podicherti R."/>
            <person name="Tsui H.-C.T."/>
            <person name="Winkler M.E."/>
        </authorList>
    </citation>
    <scope>NUCLEOTIDE SEQUENCE</scope>
</reference>
<accession>A0A381TUY6</accession>